<gene>
    <name evidence="1" type="ORF">BJ999_000706</name>
</gene>
<dbReference type="RefSeq" id="WP_268247789.1">
    <property type="nucleotide sequence ID" value="NZ_BMRD01000005.1"/>
</dbReference>
<evidence type="ECO:0000313" key="2">
    <source>
        <dbReference type="Proteomes" id="UP000591272"/>
    </source>
</evidence>
<evidence type="ECO:0000313" key="1">
    <source>
        <dbReference type="EMBL" id="NYE10410.1"/>
    </source>
</evidence>
<dbReference type="EMBL" id="JACCBT010000001">
    <property type="protein sequence ID" value="NYE10410.1"/>
    <property type="molecule type" value="Genomic_DNA"/>
</dbReference>
<accession>A0A7Y9G5K8</accession>
<dbReference type="Proteomes" id="UP000591272">
    <property type="component" value="Unassembled WGS sequence"/>
</dbReference>
<comment type="caution">
    <text evidence="1">The sequence shown here is derived from an EMBL/GenBank/DDBJ whole genome shotgun (WGS) entry which is preliminary data.</text>
</comment>
<name>A0A7Y9G5K8_9ACTN</name>
<dbReference type="AlphaFoldDB" id="A0A7Y9G5K8"/>
<keyword evidence="2" id="KW-1185">Reference proteome</keyword>
<organism evidence="1 2">
    <name type="scientific">Actinomadura citrea</name>
    <dbReference type="NCBI Taxonomy" id="46158"/>
    <lineage>
        <taxon>Bacteria</taxon>
        <taxon>Bacillati</taxon>
        <taxon>Actinomycetota</taxon>
        <taxon>Actinomycetes</taxon>
        <taxon>Streptosporangiales</taxon>
        <taxon>Thermomonosporaceae</taxon>
        <taxon>Actinomadura</taxon>
    </lineage>
</organism>
<protein>
    <submittedName>
        <fullName evidence="1">Uncharacterized protein</fullName>
    </submittedName>
</protein>
<proteinExistence type="predicted"/>
<sequence>MTDVTKGKKPADQVAADMGKIAGTAITTTARLVIKVLTPPKKK</sequence>
<reference evidence="1 2" key="1">
    <citation type="submission" date="2020-07" db="EMBL/GenBank/DDBJ databases">
        <title>Sequencing the genomes of 1000 actinobacteria strains.</title>
        <authorList>
            <person name="Klenk H.-P."/>
        </authorList>
    </citation>
    <scope>NUCLEOTIDE SEQUENCE [LARGE SCALE GENOMIC DNA]</scope>
    <source>
        <strain evidence="1 2">DSM 43461</strain>
    </source>
</reference>